<evidence type="ECO:0000313" key="2">
    <source>
        <dbReference type="Proteomes" id="UP000248333"/>
    </source>
</evidence>
<keyword evidence="2" id="KW-1185">Reference proteome</keyword>
<dbReference type="AlphaFoldDB" id="A0A318NHC9"/>
<gene>
    <name evidence="1" type="ORF">C7C45_26030</name>
</gene>
<dbReference type="OrthoDB" id="4380893at2"/>
<organism evidence="1 2">
    <name type="scientific">Micromonospora arborensis</name>
    <dbReference type="NCBI Taxonomy" id="2116518"/>
    <lineage>
        <taxon>Bacteria</taxon>
        <taxon>Bacillati</taxon>
        <taxon>Actinomycetota</taxon>
        <taxon>Actinomycetes</taxon>
        <taxon>Micromonosporales</taxon>
        <taxon>Micromonosporaceae</taxon>
        <taxon>Micromonospora</taxon>
    </lineage>
</organism>
<accession>A0A318NHC9</accession>
<proteinExistence type="predicted"/>
<dbReference type="Proteomes" id="UP000248333">
    <property type="component" value="Unassembled WGS sequence"/>
</dbReference>
<evidence type="ECO:0000313" key="1">
    <source>
        <dbReference type="EMBL" id="PYC66265.1"/>
    </source>
</evidence>
<reference evidence="1 2" key="1">
    <citation type="submission" date="2018-03" db="EMBL/GenBank/DDBJ databases">
        <title>Bioinformatic expansion and discovery of thiopeptide antibiotics.</title>
        <authorList>
            <person name="Schwalen C.J."/>
            <person name="Hudson G.A."/>
            <person name="Mitchell D.A."/>
        </authorList>
    </citation>
    <scope>NUCLEOTIDE SEQUENCE [LARGE SCALE GENOMIC DNA]</scope>
    <source>
        <strain evidence="1 2">NRRL 8041</strain>
    </source>
</reference>
<protein>
    <submittedName>
        <fullName evidence="1">Uncharacterized protein</fullName>
    </submittedName>
</protein>
<comment type="caution">
    <text evidence="1">The sequence shown here is derived from an EMBL/GenBank/DDBJ whole genome shotgun (WGS) entry which is preliminary data.</text>
</comment>
<name>A0A318NHC9_9ACTN</name>
<dbReference type="EMBL" id="PYBV01000036">
    <property type="protein sequence ID" value="PYC66265.1"/>
    <property type="molecule type" value="Genomic_DNA"/>
</dbReference>
<sequence length="444" mass="46455">MSVCKGQRVTTDNRAPVPVWTLATDAVSVPDVLGHEGMTPARLEELRTVLATLADFPIATLEAHPISSKRDRNGGIPLNAASPLAQQLSHLVTQTAKSAPPLDVAATGDVLYRMVVPAKVAAQVGKGLVGPMGSKAFAGGIYGDLVSSTGIVAKATFVPVAGKAAAAGAATGSAATAGVAVASAGALTVAAPLVLMAVAVGVSAYADHQRQEAIERISDLLEELHEDNLEKERSALDDCRDAIDKATSVLLDQGRIGLSLGLDSSSYAINTAIEGTKRRLAKWQDALAALPDGPVEVAALTKAFPGIDEDGGTFRAHVELARLAIALKRRVLVLQAVEHAQLVGTENPFKSFIGNLRDDERRVDELESGINSVLLRLSTMELRRPGGFRSIMFTQGEVDDLLKAAYRLRALGDGLNVGHHRADVAIEIERSSDGSLVVFPAVAA</sequence>